<organism evidence="1 2">
    <name type="scientific">Paenibacillus allorhizosphaerae</name>
    <dbReference type="NCBI Taxonomy" id="2849866"/>
    <lineage>
        <taxon>Bacteria</taxon>
        <taxon>Bacillati</taxon>
        <taxon>Bacillota</taxon>
        <taxon>Bacilli</taxon>
        <taxon>Bacillales</taxon>
        <taxon>Paenibacillaceae</taxon>
        <taxon>Paenibacillus</taxon>
    </lineage>
</organism>
<name>A0ABM8VHB4_9BACL</name>
<gene>
    <name evidence="1" type="ORF">PAECIP111802_02568</name>
</gene>
<dbReference type="EMBL" id="CAJVCE010000006">
    <property type="protein sequence ID" value="CAG7639669.1"/>
    <property type="molecule type" value="Genomic_DNA"/>
</dbReference>
<dbReference type="InterPro" id="IPR019646">
    <property type="entry name" value="Aminoglyc_AdlTrfase"/>
</dbReference>
<protein>
    <recommendedName>
        <fullName evidence="3">Nucleotidyltransferase family protein</fullName>
    </recommendedName>
</protein>
<evidence type="ECO:0000313" key="2">
    <source>
        <dbReference type="Proteomes" id="UP000730618"/>
    </source>
</evidence>
<keyword evidence="2" id="KW-1185">Reference proteome</keyword>
<evidence type="ECO:0008006" key="3">
    <source>
        <dbReference type="Google" id="ProtNLM"/>
    </source>
</evidence>
<dbReference type="Proteomes" id="UP000730618">
    <property type="component" value="Unassembled WGS sequence"/>
</dbReference>
<accession>A0ABM8VHB4</accession>
<dbReference type="Pfam" id="PF10706">
    <property type="entry name" value="Aminoglyc_resit"/>
    <property type="match status" value="1"/>
</dbReference>
<evidence type="ECO:0000313" key="1">
    <source>
        <dbReference type="EMBL" id="CAG7639669.1"/>
    </source>
</evidence>
<sequence length="113" mass="12967">MAALVIGLWSLIHMLGGGGMSIESEELDFVSAIMEGYRLPWFFSGGWAIDLALGRLTRRHDDVDICVFRENVKEFIEFFTEWNIQVENRAEDTNGSLMPFKHCFPIQGMTDYQ</sequence>
<comment type="caution">
    <text evidence="1">The sequence shown here is derived from an EMBL/GenBank/DDBJ whole genome shotgun (WGS) entry which is preliminary data.</text>
</comment>
<reference evidence="1 2" key="1">
    <citation type="submission" date="2021-06" db="EMBL/GenBank/DDBJ databases">
        <authorList>
            <person name="Criscuolo A."/>
        </authorList>
    </citation>
    <scope>NUCLEOTIDE SEQUENCE [LARGE SCALE GENOMIC DNA]</scope>
    <source>
        <strain evidence="2">CIP 111802</strain>
    </source>
</reference>
<proteinExistence type="predicted"/>